<keyword evidence="4 13" id="KW-0227">DNA damage</keyword>
<dbReference type="Pfam" id="PF00271">
    <property type="entry name" value="Helicase_C"/>
    <property type="match status" value="1"/>
</dbReference>
<dbReference type="HAMAP" id="MF_00969">
    <property type="entry name" value="TRCF"/>
    <property type="match status" value="1"/>
</dbReference>
<evidence type="ECO:0000256" key="9">
    <source>
        <dbReference type="ARBA" id="ARBA00023204"/>
    </source>
</evidence>
<dbReference type="STRING" id="764299.STRIC_0124"/>
<dbReference type="PANTHER" id="PTHR47964">
    <property type="entry name" value="ATP-DEPENDENT DNA HELICASE HOMOLOG RECG, CHLOROPLASTIC"/>
    <property type="match status" value="1"/>
</dbReference>
<dbReference type="Gene3D" id="3.30.2060.10">
    <property type="entry name" value="Penicillin-binding protein 1b domain"/>
    <property type="match status" value="1"/>
</dbReference>
<keyword evidence="3 13" id="KW-0547">Nucleotide-binding</keyword>
<comment type="caution">
    <text evidence="16">The sequence shown here is derived from an EMBL/GenBank/DDBJ whole genome shotgun (WGS) entry which is preliminary data.</text>
</comment>
<dbReference type="InterPro" id="IPR001650">
    <property type="entry name" value="Helicase_C-like"/>
</dbReference>
<keyword evidence="5 13" id="KW-0378">Hydrolase</keyword>
<name>G5K0K2_9STRE</name>
<dbReference type="OrthoDB" id="9804325at2"/>
<dbReference type="InterPro" id="IPR041471">
    <property type="entry name" value="UvrB_inter"/>
</dbReference>
<dbReference type="FunFam" id="3.40.50.300:FF:000546">
    <property type="entry name" value="Transcription-repair-coupling factor"/>
    <property type="match status" value="1"/>
</dbReference>
<dbReference type="InterPro" id="IPR014001">
    <property type="entry name" value="Helicase_ATP-bd"/>
</dbReference>
<dbReference type="GO" id="GO:0005524">
    <property type="term" value="F:ATP binding"/>
    <property type="evidence" value="ECO:0007669"/>
    <property type="project" value="UniProtKB-UniRule"/>
</dbReference>
<evidence type="ECO:0000313" key="16">
    <source>
        <dbReference type="EMBL" id="EHI70525.1"/>
    </source>
</evidence>
<dbReference type="Gene3D" id="3.90.1150.50">
    <property type="entry name" value="Transcription-repair-coupling factor, D7 domain"/>
    <property type="match status" value="1"/>
</dbReference>
<dbReference type="InterPro" id="IPR004576">
    <property type="entry name" value="Mfd"/>
</dbReference>
<accession>G5K0K2</accession>
<dbReference type="Gene3D" id="3.40.50.11180">
    <property type="match status" value="1"/>
</dbReference>
<keyword evidence="6" id="KW-0347">Helicase</keyword>
<proteinExistence type="inferred from homology"/>
<dbReference type="SUPFAM" id="SSF52540">
    <property type="entry name" value="P-loop containing nucleoside triphosphate hydrolases"/>
    <property type="match status" value="4"/>
</dbReference>
<dbReference type="GO" id="GO:0016787">
    <property type="term" value="F:hydrolase activity"/>
    <property type="evidence" value="ECO:0007669"/>
    <property type="project" value="UniProtKB-KW"/>
</dbReference>
<dbReference type="Pfam" id="PF21132">
    <property type="entry name" value="MFD_D3"/>
    <property type="match status" value="1"/>
</dbReference>
<dbReference type="Pfam" id="PF03461">
    <property type="entry name" value="TRCF"/>
    <property type="match status" value="1"/>
</dbReference>
<keyword evidence="9 13" id="KW-0234">DNA repair</keyword>
<dbReference type="GO" id="GO:0003678">
    <property type="term" value="F:DNA helicase activity"/>
    <property type="evidence" value="ECO:0007669"/>
    <property type="project" value="TreeGrafter"/>
</dbReference>
<evidence type="ECO:0000256" key="8">
    <source>
        <dbReference type="ARBA" id="ARBA00023125"/>
    </source>
</evidence>
<dbReference type="PANTHER" id="PTHR47964:SF1">
    <property type="entry name" value="ATP-DEPENDENT DNA HELICASE HOMOLOG RECG, CHLOROPLASTIC"/>
    <property type="match status" value="1"/>
</dbReference>
<dbReference type="InterPro" id="IPR003711">
    <property type="entry name" value="CarD-like/TRCF_RID"/>
</dbReference>
<protein>
    <recommendedName>
        <fullName evidence="12 13">Transcription-repair-coupling factor</fullName>
        <shortName evidence="13">TRCF</shortName>
        <ecNumber evidence="13">3.6.4.-</ecNumber>
    </recommendedName>
</protein>
<evidence type="ECO:0000259" key="15">
    <source>
        <dbReference type="PROSITE" id="PS51194"/>
    </source>
</evidence>
<dbReference type="GO" id="GO:0005737">
    <property type="term" value="C:cytoplasm"/>
    <property type="evidence" value="ECO:0007669"/>
    <property type="project" value="UniProtKB-SubCell"/>
</dbReference>
<dbReference type="Gene3D" id="3.40.50.11140">
    <property type="match status" value="1"/>
</dbReference>
<dbReference type="SMART" id="SM01058">
    <property type="entry name" value="CarD_TRCF"/>
    <property type="match status" value="1"/>
</dbReference>
<comment type="function">
    <text evidence="13">Couples transcription and DNA repair by recognizing RNA polymerase (RNAP) stalled at DNA lesions. Mediates ATP-dependent release of RNAP and its truncated transcript from the DNA, and recruitment of nucleotide excision repair machinery to the damaged site.</text>
</comment>
<dbReference type="SMART" id="SM00982">
    <property type="entry name" value="TRCF"/>
    <property type="match status" value="1"/>
</dbReference>
<dbReference type="EMBL" id="AEUX02000003">
    <property type="protein sequence ID" value="EHI70525.1"/>
    <property type="molecule type" value="Genomic_DNA"/>
</dbReference>
<dbReference type="Pfam" id="PF02559">
    <property type="entry name" value="CarD_TRCF_RID"/>
    <property type="match status" value="1"/>
</dbReference>
<dbReference type="GO" id="GO:0006355">
    <property type="term" value="P:regulation of DNA-templated transcription"/>
    <property type="evidence" value="ECO:0007669"/>
    <property type="project" value="UniProtKB-UniRule"/>
</dbReference>
<evidence type="ECO:0000256" key="6">
    <source>
        <dbReference type="ARBA" id="ARBA00022806"/>
    </source>
</evidence>
<dbReference type="InterPro" id="IPR047112">
    <property type="entry name" value="RecG/Mfd"/>
</dbReference>
<evidence type="ECO:0000313" key="17">
    <source>
        <dbReference type="Proteomes" id="UP000003330"/>
    </source>
</evidence>
<evidence type="ECO:0000256" key="11">
    <source>
        <dbReference type="ARBA" id="ARBA00061399"/>
    </source>
</evidence>
<keyword evidence="17" id="KW-1185">Reference proteome</keyword>
<evidence type="ECO:0000256" key="2">
    <source>
        <dbReference type="ARBA" id="ARBA00022490"/>
    </source>
</evidence>
<dbReference type="InterPro" id="IPR011545">
    <property type="entry name" value="DEAD/DEAH_box_helicase_dom"/>
</dbReference>
<comment type="similarity">
    <text evidence="11 13">In the C-terminal section; belongs to the helicase family. RecG subfamily.</text>
</comment>
<dbReference type="eggNOG" id="COG1197">
    <property type="taxonomic scope" value="Bacteria"/>
</dbReference>
<evidence type="ECO:0000259" key="14">
    <source>
        <dbReference type="PROSITE" id="PS51192"/>
    </source>
</evidence>
<dbReference type="CDD" id="cd17991">
    <property type="entry name" value="DEXHc_TRCF"/>
    <property type="match status" value="1"/>
</dbReference>
<dbReference type="InterPro" id="IPR036101">
    <property type="entry name" value="CarD-like/TRCF_RID_sf"/>
</dbReference>
<evidence type="ECO:0000256" key="13">
    <source>
        <dbReference type="HAMAP-Rule" id="MF_00969"/>
    </source>
</evidence>
<evidence type="ECO:0000256" key="5">
    <source>
        <dbReference type="ARBA" id="ARBA00022801"/>
    </source>
</evidence>
<dbReference type="SMART" id="SM00490">
    <property type="entry name" value="HELICc"/>
    <property type="match status" value="1"/>
</dbReference>
<dbReference type="PROSITE" id="PS51192">
    <property type="entry name" value="HELICASE_ATP_BIND_1"/>
    <property type="match status" value="1"/>
</dbReference>
<evidence type="ECO:0000256" key="3">
    <source>
        <dbReference type="ARBA" id="ARBA00022741"/>
    </source>
</evidence>
<comment type="subcellular location">
    <subcellularLocation>
        <location evidence="1 13">Cytoplasm</location>
    </subcellularLocation>
</comment>
<gene>
    <name evidence="13 16" type="primary">mfd</name>
    <name evidence="16" type="ORF">STRIC_0124</name>
</gene>
<sequence>MNHLELFSQNKIIQNWQAGLSTLGRQLVMGLSGSSKAMAIASAYLTQEEKIVVVTSSQNEMEKLASDLSVLLGEEYVYQFFADDVAAAEFIFSSLDKALSRVEALSFLSQQETKGILLVSLAGLRTILPQPDFFKKSQFQLTIGQEEDITQITKKLHRLGYQKVSQVIAPGEFSHRGDILDIYEIREETPFRIEFFGDEIDGIRSFDTDDQKSLKQMDSIKIGPATDLIFSQEDLERGLKNLEKAMLSAPSETRTYLEEVKAVTTDGFKHKDIGKFKALFYDNNWTLMDYIPKGTPLFLDDFQKIVDRNAKFDLEIAHLLTDDLQQCKAIASQTYFADNYRQFRNYKPATFFSNFHKGLGNIKFDRLHSLTQYAMQEFFNQFPLLIDEINRYQKSKATVLVQVESQQAYERLLKSFDDYQFQLPLVSADAIQKGKAQIIIDHLSTGFYFADEKVAFITEHEIYHKTIKRRVRRSNISNAERLKDYNELSKGDYVVHNVHGIGRFLGIETIQIQGIHRDYVTIQYQNSDRISLPVEQIEQLSKYVSADGKEPKINKLNDGRFQKTKQKVSKQVEDIADDLLKLYAERSQQKGFQFSKDDDLQESFDNDFAFAETDDQIRSIKEIKTDMESSQPMDRLLVGDVGFGKTEVAMRAAFKAVNDHKQVAILVPTTVLAQQHYDNFKIRFENYPVEIAVLSRFQSKKEQTQTLEKLKKGQVDIIIGTHRLLSKDVIFSDLGLIVIDEEQRFGVKHKEKLKELKTKVDVLTLTATPIPRTLHMSMLGIRDLSVIETPPTNRYPVQTYVLENNPGLIREAIIREMDRNGQVFYVYNKVDTIDKKLSELQELVPEASIGFVHGQMSEIQLENTLIDFINGAYDVLVATTIIETGVDISNVNTLFVENADHMGLSTLYQLRGRVGRSNRIAYAYLMYRPDKVLSEVSEKRLEAIKGFTELGSGFKIAMRDLSIRGAGNILGASQSGFIDSVGFEMYSQLLEQAIAAKQGKTSVRKKGNAEINLQIDAYLPAEYLKDERQKIEIYKRIREIDSKDAYLELQEEIMDRFGEYPDQVAYLLEIGLLKYYIDNAFVEILEKKTNQLLVRFEKASLQYYLTQDYFEALSKTSLKAKISENKGKIDIIFDIRNKKIYDILEELITFGEALSEIKSRKVTRSN</sequence>
<keyword evidence="2 13" id="KW-0963">Cytoplasm</keyword>
<dbReference type="AlphaFoldDB" id="G5K0K2"/>
<dbReference type="SUPFAM" id="SSF141259">
    <property type="entry name" value="CarD-like"/>
    <property type="match status" value="1"/>
</dbReference>
<dbReference type="Gene3D" id="3.40.50.300">
    <property type="entry name" value="P-loop containing nucleotide triphosphate hydrolases"/>
    <property type="match status" value="2"/>
</dbReference>
<dbReference type="Pfam" id="PF00270">
    <property type="entry name" value="DEAD"/>
    <property type="match status" value="1"/>
</dbReference>
<evidence type="ECO:0000256" key="4">
    <source>
        <dbReference type="ARBA" id="ARBA00022763"/>
    </source>
</evidence>
<dbReference type="Proteomes" id="UP000003330">
    <property type="component" value="Unassembled WGS sequence"/>
</dbReference>
<feature type="domain" description="Helicase ATP-binding" evidence="14">
    <location>
        <begin position="626"/>
        <end position="787"/>
    </location>
</feature>
<dbReference type="PROSITE" id="PS51194">
    <property type="entry name" value="HELICASE_CTER"/>
    <property type="match status" value="1"/>
</dbReference>
<dbReference type="EC" id="3.6.4.-" evidence="13"/>
<dbReference type="Pfam" id="PF17757">
    <property type="entry name" value="UvrB_inter"/>
    <property type="match status" value="1"/>
</dbReference>
<dbReference type="SMART" id="SM00487">
    <property type="entry name" value="DEXDc"/>
    <property type="match status" value="1"/>
</dbReference>
<keyword evidence="7 13" id="KW-0067">ATP-binding</keyword>
<dbReference type="Gene3D" id="2.40.10.170">
    <property type="match status" value="1"/>
</dbReference>
<dbReference type="GO" id="GO:0003684">
    <property type="term" value="F:damaged DNA binding"/>
    <property type="evidence" value="ECO:0007669"/>
    <property type="project" value="InterPro"/>
</dbReference>
<dbReference type="NCBIfam" id="TIGR00580">
    <property type="entry name" value="mfd"/>
    <property type="match status" value="1"/>
</dbReference>
<feature type="domain" description="Helicase C-terminal" evidence="15">
    <location>
        <begin position="808"/>
        <end position="962"/>
    </location>
</feature>
<dbReference type="InterPro" id="IPR048635">
    <property type="entry name" value="MFD_D3"/>
</dbReference>
<organism evidence="16 17">
    <name type="scientific">Streptococcus ictaluri 707-05</name>
    <dbReference type="NCBI Taxonomy" id="764299"/>
    <lineage>
        <taxon>Bacteria</taxon>
        <taxon>Bacillati</taxon>
        <taxon>Bacillota</taxon>
        <taxon>Bacilli</taxon>
        <taxon>Lactobacillales</taxon>
        <taxon>Streptococcaceae</taxon>
        <taxon>Streptococcus</taxon>
    </lineage>
</organism>
<dbReference type="SUPFAM" id="SSF143517">
    <property type="entry name" value="TRCF domain-like"/>
    <property type="match status" value="1"/>
</dbReference>
<dbReference type="RefSeq" id="WP_008087713.1">
    <property type="nucleotide sequence ID" value="NZ_AEUX02000003.1"/>
</dbReference>
<evidence type="ECO:0000256" key="10">
    <source>
        <dbReference type="ARBA" id="ARBA00061104"/>
    </source>
</evidence>
<evidence type="ECO:0000256" key="7">
    <source>
        <dbReference type="ARBA" id="ARBA00022840"/>
    </source>
</evidence>
<comment type="similarity">
    <text evidence="10 13">In the N-terminal section; belongs to the UvrB family.</text>
</comment>
<dbReference type="InterPro" id="IPR005118">
    <property type="entry name" value="TRCF_C"/>
</dbReference>
<keyword evidence="8 13" id="KW-0238">DNA-binding</keyword>
<evidence type="ECO:0000256" key="12">
    <source>
        <dbReference type="ARBA" id="ARBA00070128"/>
    </source>
</evidence>
<dbReference type="InterPro" id="IPR037235">
    <property type="entry name" value="TRCF-like_C_D7"/>
</dbReference>
<dbReference type="InterPro" id="IPR027417">
    <property type="entry name" value="P-loop_NTPase"/>
</dbReference>
<evidence type="ECO:0000256" key="1">
    <source>
        <dbReference type="ARBA" id="ARBA00004496"/>
    </source>
</evidence>
<dbReference type="GO" id="GO:0000716">
    <property type="term" value="P:transcription-coupled nucleotide-excision repair, DNA damage recognition"/>
    <property type="evidence" value="ECO:0007669"/>
    <property type="project" value="UniProtKB-UniRule"/>
</dbReference>
<reference evidence="16 17" key="1">
    <citation type="journal article" date="2014" name="Int. J. Syst. Evol. Microbiol.">
        <title>Phylogenomics and the dynamic genome evolution of the genus Streptococcus.</title>
        <authorList>
            <consortium name="The Broad Institute Genome Sequencing Platform"/>
            <person name="Richards V.P."/>
            <person name="Palmer S.R."/>
            <person name="Pavinski Bitar P.D."/>
            <person name="Qin X."/>
            <person name="Weinstock G.M."/>
            <person name="Highlander S.K."/>
            <person name="Town C.D."/>
            <person name="Burne R.A."/>
            <person name="Stanhope M.J."/>
        </authorList>
    </citation>
    <scope>NUCLEOTIDE SEQUENCE [LARGE SCALE GENOMIC DNA]</scope>
    <source>
        <strain evidence="16 17">707-05</strain>
    </source>
</reference>